<keyword evidence="2" id="KW-0472">Membrane</keyword>
<feature type="transmembrane region" description="Helical" evidence="2">
    <location>
        <begin position="32"/>
        <end position="54"/>
    </location>
</feature>
<dbReference type="RefSeq" id="WP_204719142.1">
    <property type="nucleotide sequence ID" value="NZ_JACSNR010000001.1"/>
</dbReference>
<dbReference type="Proteomes" id="UP000724149">
    <property type="component" value="Unassembled WGS sequence"/>
</dbReference>
<keyword evidence="2" id="KW-1133">Transmembrane helix</keyword>
<proteinExistence type="predicted"/>
<name>A0ABS2GJW4_9FIRM</name>
<feature type="compositionally biased region" description="Low complexity" evidence="1">
    <location>
        <begin position="573"/>
        <end position="590"/>
    </location>
</feature>
<reference evidence="3 4" key="1">
    <citation type="journal article" date="2021" name="Sci. Rep.">
        <title>The distribution of antibiotic resistance genes in chicken gut microbiota commensals.</title>
        <authorList>
            <person name="Juricova H."/>
            <person name="Matiasovicova J."/>
            <person name="Kubasova T."/>
            <person name="Cejkova D."/>
            <person name="Rychlik I."/>
        </authorList>
    </citation>
    <scope>NUCLEOTIDE SEQUENCE [LARGE SCALE GENOMIC DNA]</scope>
    <source>
        <strain evidence="3 4">An564</strain>
    </source>
</reference>
<evidence type="ECO:0008006" key="5">
    <source>
        <dbReference type="Google" id="ProtNLM"/>
    </source>
</evidence>
<organism evidence="3 4">
    <name type="scientific">Hydrogenoanaerobacterium saccharovorans</name>
    <dbReference type="NCBI Taxonomy" id="474960"/>
    <lineage>
        <taxon>Bacteria</taxon>
        <taxon>Bacillati</taxon>
        <taxon>Bacillota</taxon>
        <taxon>Clostridia</taxon>
        <taxon>Eubacteriales</taxon>
        <taxon>Oscillospiraceae</taxon>
        <taxon>Hydrogenoanaerobacterium</taxon>
    </lineage>
</organism>
<feature type="region of interest" description="Disordered" evidence="1">
    <location>
        <begin position="547"/>
        <end position="590"/>
    </location>
</feature>
<sequence>MNKNKIRNLIYLVFTVLVVLNVLVNAPNLNPMYFEGAVFWCFLITVYLGVYAVFRYGEIIPISYGGIRRYSVEFTGGTPKKLFTVIAVPWVLLILVSLLSSPIFGSKAYRDQLGDPEVRTFSSDIQVMDQNQLPIVDKALAANLADKKLGERPSLGSQVYLGEPTKQLVNGKLVWVAPLHHSGLFKWFTNMSGTPGYVVVSATNTNDVEYVEDYKIKYQPNSYLLDDLQRHLRLNGALFDGITDYSFELDESGQPYWIATSYKNTRGFALPEAKGIYAVNASTGDVQYYSIDEVPDWVDRVQPEDFIVNQINNKGEYVHGIFNFSDKDKYRTSEGEAIIYNNGDCYLFTGLTSIGQDESAIGFMMVDMVTKEPILYQMNGATEKSAQQSAQGKVQYQGYKADFPIILNVDGIPTYFMPLKDSAGLIKQYAFVSVTNYSSVGVGETVQDALRDYSNVLSQSGSSSIGSATGELVSAEGNVLRISSHVEEGITVYSILLDSDQNRIFTASASLSAELPITAAGDRVRVEYRENGSYVNGLESFDNLAFTQGEAAAPTEPESTEVPAEEPAEVPAEETAPSEPETPAAEEPAA</sequence>
<keyword evidence="4" id="KW-1185">Reference proteome</keyword>
<comment type="caution">
    <text evidence="3">The sequence shown here is derived from an EMBL/GenBank/DDBJ whole genome shotgun (WGS) entry which is preliminary data.</text>
</comment>
<evidence type="ECO:0000256" key="2">
    <source>
        <dbReference type="SAM" id="Phobius"/>
    </source>
</evidence>
<evidence type="ECO:0000256" key="1">
    <source>
        <dbReference type="SAM" id="MobiDB-lite"/>
    </source>
</evidence>
<protein>
    <recommendedName>
        <fullName evidence="5">Cell shape-determining protein</fullName>
    </recommendedName>
</protein>
<dbReference type="EMBL" id="JACSNR010000001">
    <property type="protein sequence ID" value="MBM6922083.1"/>
    <property type="molecule type" value="Genomic_DNA"/>
</dbReference>
<gene>
    <name evidence="3" type="ORF">H9X81_00015</name>
</gene>
<feature type="compositionally biased region" description="Acidic residues" evidence="1">
    <location>
        <begin position="563"/>
        <end position="572"/>
    </location>
</feature>
<evidence type="ECO:0000313" key="4">
    <source>
        <dbReference type="Proteomes" id="UP000724149"/>
    </source>
</evidence>
<feature type="transmembrane region" description="Helical" evidence="2">
    <location>
        <begin position="9"/>
        <end position="26"/>
    </location>
</feature>
<evidence type="ECO:0000313" key="3">
    <source>
        <dbReference type="EMBL" id="MBM6922083.1"/>
    </source>
</evidence>
<keyword evidence="2" id="KW-0812">Transmembrane</keyword>
<accession>A0ABS2GJW4</accession>
<feature type="transmembrane region" description="Helical" evidence="2">
    <location>
        <begin position="82"/>
        <end position="104"/>
    </location>
</feature>
<feature type="compositionally biased region" description="Low complexity" evidence="1">
    <location>
        <begin position="550"/>
        <end position="562"/>
    </location>
</feature>